<dbReference type="RefSeq" id="WP_284481356.1">
    <property type="nucleotide sequence ID" value="NZ_JASNJD010000008.1"/>
</dbReference>
<evidence type="ECO:0000256" key="1">
    <source>
        <dbReference type="ARBA" id="ARBA00023186"/>
    </source>
</evidence>
<evidence type="ECO:0000256" key="2">
    <source>
        <dbReference type="HAMAP-Rule" id="MF_01384"/>
    </source>
</evidence>
<keyword evidence="2" id="KW-0963">Cytoplasm</keyword>
<dbReference type="HAMAP" id="MF_01384">
    <property type="entry name" value="UreD"/>
    <property type="match status" value="1"/>
</dbReference>
<comment type="subcellular location">
    <subcellularLocation>
        <location evidence="2">Cytoplasm</location>
    </subcellularLocation>
</comment>
<comment type="subunit">
    <text evidence="2">UreD, UreF and UreG form a complex that acts as a GTP-hydrolysis-dependent molecular chaperone, activating the urease apoprotein by helping to assemble the nickel containing metallocenter of UreC. The UreE protein probably delivers the nickel.</text>
</comment>
<gene>
    <name evidence="2" type="primary">ureD</name>
    <name evidence="3" type="ORF">QO033_12720</name>
</gene>
<evidence type="ECO:0000313" key="4">
    <source>
        <dbReference type="Proteomes" id="UP001243757"/>
    </source>
</evidence>
<dbReference type="InterPro" id="IPR002669">
    <property type="entry name" value="UreD"/>
</dbReference>
<reference evidence="3 4" key="1">
    <citation type="submission" date="2023-05" db="EMBL/GenBank/DDBJ databases">
        <title>Pseudodonghicola sp. nov.</title>
        <authorList>
            <person name="Huang J."/>
        </authorList>
    </citation>
    <scope>NUCLEOTIDE SEQUENCE [LARGE SCALE GENOMIC DNA]</scope>
    <source>
        <strain evidence="3 4">IC7</strain>
    </source>
</reference>
<dbReference type="Proteomes" id="UP001243757">
    <property type="component" value="Unassembled WGS sequence"/>
</dbReference>
<sequence>MNRDAPVPPAEAEAPPQLRLEIGIDASGRSRIARRRVSWPWSLPRGYHLHGAQGPLTVLPQAAGAGLLPGDLWRHEIAVERHARLRLVEAGSTVVHRAKTQPGRLRWRLSAGAGATLALFAQPFVMMEGAQLQQQFLLTLHPHAVVVLADGFCLRGGAPDPALDWRSDLDARLEDGTPLLRDAQSVTGAELARLAKVHESARAFGAVTLLAPRPTLDLLRQDLPDGAFCAGGAYGAVGPLRRGAGLALRLACPDGGALTQAMAAIQTRIERRLFG</sequence>
<keyword evidence="4" id="KW-1185">Reference proteome</keyword>
<name>A0ABT7F1U1_9RHOB</name>
<evidence type="ECO:0000313" key="3">
    <source>
        <dbReference type="EMBL" id="MDK3018540.1"/>
    </source>
</evidence>
<dbReference type="EMBL" id="JASNJD010000008">
    <property type="protein sequence ID" value="MDK3018540.1"/>
    <property type="molecule type" value="Genomic_DNA"/>
</dbReference>
<organism evidence="3 4">
    <name type="scientific">Pseudodonghicola flavimaris</name>
    <dbReference type="NCBI Taxonomy" id="3050036"/>
    <lineage>
        <taxon>Bacteria</taxon>
        <taxon>Pseudomonadati</taxon>
        <taxon>Pseudomonadota</taxon>
        <taxon>Alphaproteobacteria</taxon>
        <taxon>Rhodobacterales</taxon>
        <taxon>Paracoccaceae</taxon>
        <taxon>Pseudodonghicola</taxon>
    </lineage>
</organism>
<keyword evidence="2" id="KW-0996">Nickel insertion</keyword>
<accession>A0ABT7F1U1</accession>
<keyword evidence="1 2" id="KW-0143">Chaperone</keyword>
<proteinExistence type="inferred from homology"/>
<protein>
    <recommendedName>
        <fullName evidence="2">Urease accessory protein UreD</fullName>
    </recommendedName>
</protein>
<comment type="function">
    <text evidence="2">Required for maturation of urease via the functional incorporation of the urease nickel metallocenter.</text>
</comment>
<comment type="caution">
    <text evidence="3">The sequence shown here is derived from an EMBL/GenBank/DDBJ whole genome shotgun (WGS) entry which is preliminary data.</text>
</comment>
<comment type="similarity">
    <text evidence="2">Belongs to the UreD family.</text>
</comment>
<dbReference type="Pfam" id="PF01774">
    <property type="entry name" value="UreD"/>
    <property type="match status" value="1"/>
</dbReference>